<proteinExistence type="predicted"/>
<reference evidence="1 2" key="1">
    <citation type="submission" date="2024-01" db="EMBL/GenBank/DDBJ databases">
        <authorList>
            <person name="Waweru B."/>
        </authorList>
    </citation>
    <scope>NUCLEOTIDE SEQUENCE [LARGE SCALE GENOMIC DNA]</scope>
</reference>
<sequence>MLDGKRVNTRLEQHGCKGRRRESLCEIDPQVIVGRLREGDGQCRIRPFHERDDSRSRCVLCVREK</sequence>
<accession>A0AAV1S3W7</accession>
<dbReference type="EMBL" id="CAWUPB010001164">
    <property type="protein sequence ID" value="CAK7344678.1"/>
    <property type="molecule type" value="Genomic_DNA"/>
</dbReference>
<dbReference type="Proteomes" id="UP001314170">
    <property type="component" value="Unassembled WGS sequence"/>
</dbReference>
<dbReference type="AlphaFoldDB" id="A0AAV1S3W7"/>
<evidence type="ECO:0000313" key="2">
    <source>
        <dbReference type="Proteomes" id="UP001314170"/>
    </source>
</evidence>
<name>A0AAV1S3W7_9ROSI</name>
<protein>
    <submittedName>
        <fullName evidence="1">Uncharacterized protein</fullName>
    </submittedName>
</protein>
<organism evidence="1 2">
    <name type="scientific">Dovyalis caffra</name>
    <dbReference type="NCBI Taxonomy" id="77055"/>
    <lineage>
        <taxon>Eukaryota</taxon>
        <taxon>Viridiplantae</taxon>
        <taxon>Streptophyta</taxon>
        <taxon>Embryophyta</taxon>
        <taxon>Tracheophyta</taxon>
        <taxon>Spermatophyta</taxon>
        <taxon>Magnoliopsida</taxon>
        <taxon>eudicotyledons</taxon>
        <taxon>Gunneridae</taxon>
        <taxon>Pentapetalae</taxon>
        <taxon>rosids</taxon>
        <taxon>fabids</taxon>
        <taxon>Malpighiales</taxon>
        <taxon>Salicaceae</taxon>
        <taxon>Flacourtieae</taxon>
        <taxon>Dovyalis</taxon>
    </lineage>
</organism>
<keyword evidence="2" id="KW-1185">Reference proteome</keyword>
<gene>
    <name evidence="1" type="ORF">DCAF_LOCUS17902</name>
</gene>
<comment type="caution">
    <text evidence="1">The sequence shown here is derived from an EMBL/GenBank/DDBJ whole genome shotgun (WGS) entry which is preliminary data.</text>
</comment>
<evidence type="ECO:0000313" key="1">
    <source>
        <dbReference type="EMBL" id="CAK7344678.1"/>
    </source>
</evidence>